<accession>A0A2L2XAS9</accession>
<sequence>MKRREKDKGKTRGRFSCLAKTVEGMVPTTLCRMEPASPAAV</sequence>
<organism evidence="1 2">
    <name type="scientific">Desulfocucumis palustris</name>
    <dbReference type="NCBI Taxonomy" id="1898651"/>
    <lineage>
        <taxon>Bacteria</taxon>
        <taxon>Bacillati</taxon>
        <taxon>Bacillota</taxon>
        <taxon>Clostridia</taxon>
        <taxon>Eubacteriales</taxon>
        <taxon>Desulfocucumaceae</taxon>
        <taxon>Desulfocucumis</taxon>
    </lineage>
</organism>
<evidence type="ECO:0000313" key="1">
    <source>
        <dbReference type="EMBL" id="GBF32763.1"/>
    </source>
</evidence>
<proteinExistence type="predicted"/>
<dbReference type="AlphaFoldDB" id="A0A2L2XAS9"/>
<dbReference type="EMBL" id="BFAV01000045">
    <property type="protein sequence ID" value="GBF32763.1"/>
    <property type="molecule type" value="Genomic_DNA"/>
</dbReference>
<protein>
    <submittedName>
        <fullName evidence="1">Uncharacterized protein</fullName>
    </submittedName>
</protein>
<comment type="caution">
    <text evidence="1">The sequence shown here is derived from an EMBL/GenBank/DDBJ whole genome shotgun (WGS) entry which is preliminary data.</text>
</comment>
<reference evidence="2" key="1">
    <citation type="submission" date="2018-02" db="EMBL/GenBank/DDBJ databases">
        <title>Genome sequence of Desulfocucumis palustris strain NAW-5.</title>
        <authorList>
            <person name="Watanabe M."/>
            <person name="Kojima H."/>
            <person name="Fukui M."/>
        </authorList>
    </citation>
    <scope>NUCLEOTIDE SEQUENCE [LARGE SCALE GENOMIC DNA]</scope>
    <source>
        <strain evidence="2">NAW-5</strain>
    </source>
</reference>
<evidence type="ECO:0000313" key="2">
    <source>
        <dbReference type="Proteomes" id="UP000239549"/>
    </source>
</evidence>
<name>A0A2L2XAS9_9FIRM</name>
<keyword evidence="2" id="KW-1185">Reference proteome</keyword>
<dbReference type="Proteomes" id="UP000239549">
    <property type="component" value="Unassembled WGS sequence"/>
</dbReference>
<gene>
    <name evidence="1" type="ORF">DCCM_0959</name>
</gene>